<dbReference type="Proteomes" id="UP000033411">
    <property type="component" value="Unassembled WGS sequence"/>
</dbReference>
<comment type="caution">
    <text evidence="2">The sequence shown here is derived from an EMBL/GenBank/DDBJ whole genome shotgun (WGS) entry which is preliminary data.</text>
</comment>
<keyword evidence="1" id="KW-0472">Membrane</keyword>
<evidence type="ECO:0008006" key="4">
    <source>
        <dbReference type="Google" id="ProtNLM"/>
    </source>
</evidence>
<reference evidence="2 3" key="1">
    <citation type="submission" date="2015-03" db="EMBL/GenBank/DDBJ databases">
        <authorList>
            <person name="Lepp D."/>
            <person name="Hassan Y.I."/>
            <person name="Li X.-Z."/>
            <person name="Zhou T."/>
        </authorList>
    </citation>
    <scope>NUCLEOTIDE SEQUENCE [LARGE SCALE GENOMIC DNA]</scope>
    <source>
        <strain evidence="2 3">E84</strain>
    </source>
</reference>
<feature type="transmembrane region" description="Helical" evidence="1">
    <location>
        <begin position="21"/>
        <end position="42"/>
    </location>
</feature>
<keyword evidence="1" id="KW-0812">Transmembrane</keyword>
<protein>
    <recommendedName>
        <fullName evidence="4">Pilus assembly protein</fullName>
    </recommendedName>
</protein>
<dbReference type="EMBL" id="LANJ01000016">
    <property type="protein sequence ID" value="KKC38196.1"/>
    <property type="molecule type" value="Genomic_DNA"/>
</dbReference>
<name>A0A0F5QBX0_9HYPH</name>
<dbReference type="AlphaFoldDB" id="A0A0F5QBX0"/>
<keyword evidence="1" id="KW-1133">Transmembrane helix</keyword>
<dbReference type="RefSeq" id="WP_046139735.1">
    <property type="nucleotide sequence ID" value="NZ_LANJ01000016.1"/>
</dbReference>
<dbReference type="InterPro" id="IPR007047">
    <property type="entry name" value="Flp_Fap"/>
</dbReference>
<dbReference type="OrthoDB" id="5325135at2"/>
<gene>
    <name evidence="2" type="ORF">WH87_11415</name>
</gene>
<dbReference type="STRING" id="1293439.WH87_11415"/>
<proteinExistence type="predicted"/>
<evidence type="ECO:0000313" key="3">
    <source>
        <dbReference type="Proteomes" id="UP000033411"/>
    </source>
</evidence>
<keyword evidence="3" id="KW-1185">Reference proteome</keyword>
<evidence type="ECO:0000256" key="1">
    <source>
        <dbReference type="SAM" id="Phobius"/>
    </source>
</evidence>
<dbReference type="PATRIC" id="fig|1293439.3.peg.1878"/>
<accession>A0A0F5QBX0</accession>
<organism evidence="2 3">
    <name type="scientific">Devosia epidermidihirudinis</name>
    <dbReference type="NCBI Taxonomy" id="1293439"/>
    <lineage>
        <taxon>Bacteria</taxon>
        <taxon>Pseudomonadati</taxon>
        <taxon>Pseudomonadota</taxon>
        <taxon>Alphaproteobacteria</taxon>
        <taxon>Hyphomicrobiales</taxon>
        <taxon>Devosiaceae</taxon>
        <taxon>Devosia</taxon>
    </lineage>
</organism>
<evidence type="ECO:0000313" key="2">
    <source>
        <dbReference type="EMBL" id="KKC38196.1"/>
    </source>
</evidence>
<sequence>MFKLTGRLVSAFLRDEQGATAIEYAMIASLLSIAIMTAVLGVSNGTGSLFDSVYTKVVSAIQGS</sequence>
<dbReference type="Pfam" id="PF04964">
    <property type="entry name" value="Flp_Fap"/>
    <property type="match status" value="1"/>
</dbReference>